<gene>
    <name evidence="2" type="ORF">AVDCRST_MAG20-1368</name>
</gene>
<dbReference type="AlphaFoldDB" id="A0A6J4HUL3"/>
<feature type="compositionally biased region" description="Basic and acidic residues" evidence="1">
    <location>
        <begin position="142"/>
        <end position="157"/>
    </location>
</feature>
<feature type="compositionally biased region" description="Polar residues" evidence="1">
    <location>
        <begin position="273"/>
        <end position="288"/>
    </location>
</feature>
<feature type="compositionally biased region" description="Basic and acidic residues" evidence="1">
    <location>
        <begin position="247"/>
        <end position="267"/>
    </location>
</feature>
<feature type="compositionally biased region" description="Basic and acidic residues" evidence="1">
    <location>
        <begin position="208"/>
        <end position="221"/>
    </location>
</feature>
<evidence type="ECO:0000256" key="1">
    <source>
        <dbReference type="SAM" id="MobiDB-lite"/>
    </source>
</evidence>
<name>A0A6J4HUL3_9ACTN</name>
<organism evidence="2">
    <name type="scientific">uncultured Acidimicrobiales bacterium</name>
    <dbReference type="NCBI Taxonomy" id="310071"/>
    <lineage>
        <taxon>Bacteria</taxon>
        <taxon>Bacillati</taxon>
        <taxon>Actinomycetota</taxon>
        <taxon>Acidimicrobiia</taxon>
        <taxon>Acidimicrobiales</taxon>
        <taxon>environmental samples</taxon>
    </lineage>
</organism>
<feature type="compositionally biased region" description="Basic and acidic residues" evidence="1">
    <location>
        <begin position="52"/>
        <end position="69"/>
    </location>
</feature>
<accession>A0A6J4HUL3</accession>
<proteinExistence type="predicted"/>
<feature type="region of interest" description="Disordered" evidence="1">
    <location>
        <begin position="1"/>
        <end position="165"/>
    </location>
</feature>
<sequence length="306" mass="34145">MELGGSTHDERLEQVALDLLDHDVQRQHDQRGGEPGVGECDEHGEGPGGEGSDDREQAAEEHEQRERQGQGDAEQQQSGPDEDGVDCRHEQLASEVAAQGVPQPVAHLCDVRPRSRRSELHEEPEDPAPVLQVEEECDEGEEHAAEDLDRRDRDRPARLPQLVPPGPLLRAVERILHRRDGDVEPLGQERLHVCVGLLQRIHHCRDLVRDQPPRQRERRGEDEDEPGDDDPGRCGWRHPALQPLGQRGEERSGEEGEHERHDLEADGVRAWSPAQSSATSPTIVQVSSAGRRRRSWGLAVVATQPP</sequence>
<protein>
    <submittedName>
        <fullName evidence="2">Uncharacterized protein</fullName>
    </submittedName>
</protein>
<reference evidence="2" key="1">
    <citation type="submission" date="2020-02" db="EMBL/GenBank/DDBJ databases">
        <authorList>
            <person name="Meier V. D."/>
        </authorList>
    </citation>
    <scope>NUCLEOTIDE SEQUENCE</scope>
    <source>
        <strain evidence="2">AVDCRST_MAG20</strain>
    </source>
</reference>
<feature type="region of interest" description="Disordered" evidence="1">
    <location>
        <begin position="208"/>
        <end position="306"/>
    </location>
</feature>
<feature type="compositionally biased region" description="Basic and acidic residues" evidence="1">
    <location>
        <begin position="109"/>
        <end position="121"/>
    </location>
</feature>
<dbReference type="EMBL" id="CADCSY010000060">
    <property type="protein sequence ID" value="CAA9233939.1"/>
    <property type="molecule type" value="Genomic_DNA"/>
</dbReference>
<evidence type="ECO:0000313" key="2">
    <source>
        <dbReference type="EMBL" id="CAA9233939.1"/>
    </source>
</evidence>
<feature type="compositionally biased region" description="Basic and acidic residues" evidence="1">
    <location>
        <begin position="7"/>
        <end position="32"/>
    </location>
</feature>